<dbReference type="Gene3D" id="3.40.50.720">
    <property type="entry name" value="NAD(P)-binding Rossmann-like Domain"/>
    <property type="match status" value="1"/>
</dbReference>
<proteinExistence type="predicted"/>
<evidence type="ECO:0000259" key="1">
    <source>
        <dbReference type="Pfam" id="PF08501"/>
    </source>
</evidence>
<dbReference type="PANTHER" id="PTHR21089:SF1">
    <property type="entry name" value="BIFUNCTIONAL 3-DEHYDROQUINATE DEHYDRATASE_SHIKIMATE DEHYDROGENASE, CHLOROPLASTIC"/>
    <property type="match status" value="1"/>
</dbReference>
<dbReference type="EMBL" id="BARU01040795">
    <property type="protein sequence ID" value="GAH81509.1"/>
    <property type="molecule type" value="Genomic_DNA"/>
</dbReference>
<dbReference type="GO" id="GO:0009423">
    <property type="term" value="P:chorismate biosynthetic process"/>
    <property type="evidence" value="ECO:0007669"/>
    <property type="project" value="TreeGrafter"/>
</dbReference>
<feature type="domain" description="Shikimate dehydrogenase substrate binding N-terminal" evidence="1">
    <location>
        <begin position="16"/>
        <end position="98"/>
    </location>
</feature>
<gene>
    <name evidence="2" type="ORF">S03H2_63018</name>
</gene>
<feature type="non-terminal residue" evidence="2">
    <location>
        <position position="155"/>
    </location>
</feature>
<dbReference type="InterPro" id="IPR022893">
    <property type="entry name" value="Shikimate_DH_fam"/>
</dbReference>
<dbReference type="InterPro" id="IPR046346">
    <property type="entry name" value="Aminoacid_DH-like_N_sf"/>
</dbReference>
<dbReference type="Pfam" id="PF08501">
    <property type="entry name" value="Shikimate_dh_N"/>
    <property type="match status" value="1"/>
</dbReference>
<sequence length="155" mass="16819">MSDNSFISGHTRVLCVIGYPIEHSMSPIMHNAVIRELKLNYIYLAFKVSPNNLNLAVKGFRAFNIKGINVTLPFKQKIMNYLDDIDPIAQKIGAVNAIKNDNGNLSGRNTDAEAAKNALINAGYTTSGKNLLILGAGGAARALTYILAEDINKII</sequence>
<dbReference type="PANTHER" id="PTHR21089">
    <property type="entry name" value="SHIKIMATE DEHYDROGENASE"/>
    <property type="match status" value="1"/>
</dbReference>
<dbReference type="SUPFAM" id="SSF51735">
    <property type="entry name" value="NAD(P)-binding Rossmann-fold domains"/>
    <property type="match status" value="1"/>
</dbReference>
<accession>X1JTC3</accession>
<dbReference type="InterPro" id="IPR036291">
    <property type="entry name" value="NAD(P)-bd_dom_sf"/>
</dbReference>
<reference evidence="2" key="1">
    <citation type="journal article" date="2014" name="Front. Microbiol.">
        <title>High frequency of phylogenetically diverse reductive dehalogenase-homologous genes in deep subseafloor sedimentary metagenomes.</title>
        <authorList>
            <person name="Kawai M."/>
            <person name="Futagami T."/>
            <person name="Toyoda A."/>
            <person name="Takaki Y."/>
            <person name="Nishi S."/>
            <person name="Hori S."/>
            <person name="Arai W."/>
            <person name="Tsubouchi T."/>
            <person name="Morono Y."/>
            <person name="Uchiyama I."/>
            <person name="Ito T."/>
            <person name="Fujiyama A."/>
            <person name="Inagaki F."/>
            <person name="Takami H."/>
        </authorList>
    </citation>
    <scope>NUCLEOTIDE SEQUENCE</scope>
    <source>
        <strain evidence="2">Expedition CK06-06</strain>
    </source>
</reference>
<dbReference type="Gene3D" id="3.40.50.10860">
    <property type="entry name" value="Leucine Dehydrogenase, chain A, domain 1"/>
    <property type="match status" value="1"/>
</dbReference>
<name>X1JTC3_9ZZZZ</name>
<dbReference type="AlphaFoldDB" id="X1JTC3"/>
<organism evidence="2">
    <name type="scientific">marine sediment metagenome</name>
    <dbReference type="NCBI Taxonomy" id="412755"/>
    <lineage>
        <taxon>unclassified sequences</taxon>
        <taxon>metagenomes</taxon>
        <taxon>ecological metagenomes</taxon>
    </lineage>
</organism>
<dbReference type="GO" id="GO:0019632">
    <property type="term" value="P:shikimate metabolic process"/>
    <property type="evidence" value="ECO:0007669"/>
    <property type="project" value="TreeGrafter"/>
</dbReference>
<dbReference type="GO" id="GO:0004764">
    <property type="term" value="F:shikimate 3-dehydrogenase (NADP+) activity"/>
    <property type="evidence" value="ECO:0007669"/>
    <property type="project" value="InterPro"/>
</dbReference>
<comment type="caution">
    <text evidence="2">The sequence shown here is derived from an EMBL/GenBank/DDBJ whole genome shotgun (WGS) entry which is preliminary data.</text>
</comment>
<dbReference type="InterPro" id="IPR013708">
    <property type="entry name" value="Shikimate_DH-bd_N"/>
</dbReference>
<protein>
    <recommendedName>
        <fullName evidence="1">Shikimate dehydrogenase substrate binding N-terminal domain-containing protein</fullName>
    </recommendedName>
</protein>
<dbReference type="SUPFAM" id="SSF53223">
    <property type="entry name" value="Aminoacid dehydrogenase-like, N-terminal domain"/>
    <property type="match status" value="1"/>
</dbReference>
<evidence type="ECO:0000313" key="2">
    <source>
        <dbReference type="EMBL" id="GAH81509.1"/>
    </source>
</evidence>